<evidence type="ECO:0000313" key="4">
    <source>
        <dbReference type="Proteomes" id="UP001141629"/>
    </source>
</evidence>
<protein>
    <recommendedName>
        <fullName evidence="5">Serine/threonine protein kinase</fullName>
    </recommendedName>
</protein>
<keyword evidence="2" id="KW-0732">Signal</keyword>
<feature type="region of interest" description="Disordered" evidence="1">
    <location>
        <begin position="127"/>
        <end position="180"/>
    </location>
</feature>
<feature type="chain" id="PRO_5040788747" description="Serine/threonine protein kinase" evidence="2">
    <location>
        <begin position="27"/>
        <end position="180"/>
    </location>
</feature>
<evidence type="ECO:0000256" key="2">
    <source>
        <dbReference type="SAM" id="SignalP"/>
    </source>
</evidence>
<evidence type="ECO:0008006" key="5">
    <source>
        <dbReference type="Google" id="ProtNLM"/>
    </source>
</evidence>
<feature type="compositionally biased region" description="Low complexity" evidence="1">
    <location>
        <begin position="131"/>
        <end position="166"/>
    </location>
</feature>
<organism evidence="3 4">
    <name type="scientific">Mycobacterium yunnanensis</name>
    <dbReference type="NCBI Taxonomy" id="368477"/>
    <lineage>
        <taxon>Bacteria</taxon>
        <taxon>Bacillati</taxon>
        <taxon>Actinomycetota</taxon>
        <taxon>Actinomycetes</taxon>
        <taxon>Mycobacteriales</taxon>
        <taxon>Mycobacteriaceae</taxon>
        <taxon>Mycobacterium</taxon>
    </lineage>
</organism>
<sequence length="180" mass="17867">MAGAALGVALGAVALGVVGTTAISGAAPPPTDPRGFVDSTARCAAPSTAVAYGYTSTSRVAICKDESSGQLQYRGVRVTDGARLILEATSTDRGYVAENDGITYTVTSNALVISSGGRQIRSESMVDFHGSAPSSSSGSSSSATSSSTPTTTPAQSSAIPETTTPSTPLPPPLPAEVGAR</sequence>
<dbReference type="AlphaFoldDB" id="A0A9X2Z347"/>
<reference evidence="3" key="2">
    <citation type="journal article" date="2022" name="BMC Genomics">
        <title>Comparative genome analysis of mycobacteria focusing on tRNA and non-coding RNA.</title>
        <authorList>
            <person name="Behra P.R.K."/>
            <person name="Pettersson B.M.F."/>
            <person name="Ramesh M."/>
            <person name="Das S."/>
            <person name="Dasgupta S."/>
            <person name="Kirsebom L.A."/>
        </authorList>
    </citation>
    <scope>NUCLEOTIDE SEQUENCE</scope>
    <source>
        <strain evidence="3">DSM 44838</strain>
    </source>
</reference>
<dbReference type="EMBL" id="JACKVK010000008">
    <property type="protein sequence ID" value="MCV7421809.1"/>
    <property type="molecule type" value="Genomic_DNA"/>
</dbReference>
<gene>
    <name evidence="3" type="ORF">H7K45_14770</name>
</gene>
<name>A0A9X2Z347_9MYCO</name>
<feature type="signal peptide" evidence="2">
    <location>
        <begin position="1"/>
        <end position="26"/>
    </location>
</feature>
<keyword evidence="4" id="KW-1185">Reference proteome</keyword>
<evidence type="ECO:0000313" key="3">
    <source>
        <dbReference type="EMBL" id="MCV7421809.1"/>
    </source>
</evidence>
<reference evidence="3" key="1">
    <citation type="submission" date="2020-07" db="EMBL/GenBank/DDBJ databases">
        <authorList>
            <person name="Pettersson B.M.F."/>
            <person name="Behra P.R.K."/>
            <person name="Ramesh M."/>
            <person name="Das S."/>
            <person name="Dasgupta S."/>
            <person name="Kirsebom L.A."/>
        </authorList>
    </citation>
    <scope>NUCLEOTIDE SEQUENCE</scope>
    <source>
        <strain evidence="3">DSM 44838</strain>
    </source>
</reference>
<evidence type="ECO:0000256" key="1">
    <source>
        <dbReference type="SAM" id="MobiDB-lite"/>
    </source>
</evidence>
<comment type="caution">
    <text evidence="3">The sequence shown here is derived from an EMBL/GenBank/DDBJ whole genome shotgun (WGS) entry which is preliminary data.</text>
</comment>
<dbReference type="Proteomes" id="UP001141629">
    <property type="component" value="Unassembled WGS sequence"/>
</dbReference>
<proteinExistence type="predicted"/>
<accession>A0A9X2Z347</accession>